<feature type="transmembrane region" description="Helical" evidence="6">
    <location>
        <begin position="526"/>
        <end position="547"/>
    </location>
</feature>
<feature type="transmembrane region" description="Helical" evidence="6">
    <location>
        <begin position="275"/>
        <end position="304"/>
    </location>
</feature>
<dbReference type="OrthoDB" id="515887at2759"/>
<dbReference type="RefSeq" id="XP_014243815.1">
    <property type="nucleotide sequence ID" value="XM_014388329.2"/>
</dbReference>
<feature type="transmembrane region" description="Helical" evidence="6">
    <location>
        <begin position="72"/>
        <end position="91"/>
    </location>
</feature>
<keyword evidence="3 6" id="KW-0812">Transmembrane</keyword>
<evidence type="ECO:0000313" key="8">
    <source>
        <dbReference type="EnsemblMetazoa" id="XP_014243815.1"/>
    </source>
</evidence>
<evidence type="ECO:0000256" key="4">
    <source>
        <dbReference type="ARBA" id="ARBA00022989"/>
    </source>
</evidence>
<dbReference type="Proteomes" id="UP000494040">
    <property type="component" value="Unassembled WGS sequence"/>
</dbReference>
<dbReference type="InterPro" id="IPR036259">
    <property type="entry name" value="MFS_trans_sf"/>
</dbReference>
<dbReference type="InterPro" id="IPR051717">
    <property type="entry name" value="MFS_MFSD6"/>
</dbReference>
<feature type="transmembrane region" description="Helical" evidence="6">
    <location>
        <begin position="345"/>
        <end position="368"/>
    </location>
</feature>
<dbReference type="PANTHER" id="PTHR16172">
    <property type="entry name" value="MAJOR FACILITATOR SUPERFAMILY DOMAIN-CONTAINING PROTEIN 6-LIKE"/>
    <property type="match status" value="1"/>
</dbReference>
<keyword evidence="5 6" id="KW-0472">Membrane</keyword>
<dbReference type="CDD" id="cd17335">
    <property type="entry name" value="MFS_MFSD6"/>
    <property type="match status" value="1"/>
</dbReference>
<evidence type="ECO:0000256" key="3">
    <source>
        <dbReference type="ARBA" id="ARBA00022692"/>
    </source>
</evidence>
<organism evidence="8 9">
    <name type="scientific">Cimex lectularius</name>
    <name type="common">Bed bug</name>
    <name type="synonym">Acanthia lectularia</name>
    <dbReference type="NCBI Taxonomy" id="79782"/>
    <lineage>
        <taxon>Eukaryota</taxon>
        <taxon>Metazoa</taxon>
        <taxon>Ecdysozoa</taxon>
        <taxon>Arthropoda</taxon>
        <taxon>Hexapoda</taxon>
        <taxon>Insecta</taxon>
        <taxon>Pterygota</taxon>
        <taxon>Neoptera</taxon>
        <taxon>Paraneoptera</taxon>
        <taxon>Hemiptera</taxon>
        <taxon>Heteroptera</taxon>
        <taxon>Panheteroptera</taxon>
        <taxon>Cimicomorpha</taxon>
        <taxon>Cimicidae</taxon>
        <taxon>Cimex</taxon>
    </lineage>
</organism>
<comment type="similarity">
    <text evidence="2">Belongs to the major facilitator superfamily. MFSD6 family.</text>
</comment>
<name>A0A8I6TCG4_CIMLE</name>
<evidence type="ECO:0000256" key="2">
    <source>
        <dbReference type="ARBA" id="ARBA00005241"/>
    </source>
</evidence>
<feature type="transmembrane region" description="Helical" evidence="6">
    <location>
        <begin position="316"/>
        <end position="333"/>
    </location>
</feature>
<dbReference type="GO" id="GO:0016020">
    <property type="term" value="C:membrane"/>
    <property type="evidence" value="ECO:0007669"/>
    <property type="project" value="UniProtKB-SubCell"/>
</dbReference>
<feature type="transmembrane region" description="Helical" evidence="6">
    <location>
        <begin position="468"/>
        <end position="488"/>
    </location>
</feature>
<dbReference type="GeneID" id="106663471"/>
<feature type="transmembrane region" description="Helical" evidence="6">
    <location>
        <begin position="388"/>
        <end position="415"/>
    </location>
</feature>
<dbReference type="KEGG" id="clec:106663471"/>
<dbReference type="SUPFAM" id="SSF103473">
    <property type="entry name" value="MFS general substrate transporter"/>
    <property type="match status" value="1"/>
</dbReference>
<protein>
    <recommendedName>
        <fullName evidence="7">Major facilitator superfamily associated domain-containing protein</fullName>
    </recommendedName>
</protein>
<comment type="subcellular location">
    <subcellularLocation>
        <location evidence="1">Membrane</location>
        <topology evidence="1">Multi-pass membrane protein</topology>
    </subcellularLocation>
</comment>
<sequence>MKIDKKMLPMKLHYFLFNAGQAPVVPFLPTFAKQLGFSTVTVGTIYTFLPIMGMLAKPSMGAFADKFHCQKALFISFILSIIVAFFVIPWIPSLPFETKSEIHCDSESDLKLCSDNLGDKCYLPRIINQGMNDHNITCHMVCVADAQFLESVCTTWHQPQYCTTHRVPSNKFIEYVNKSHNLTENYVNTKNKKVITSAPQTLLFDAVIFPKHTTQIRNCVHMKLGKVKFNGPYEVAYCDSFKKVTCETKCENDVVSEIFLNPQVSDTDAVQMYQFWMLVACLVIGWSSMAVVVSIGDAICFEMLGEFPSKYGNQRLWGSVGWGLLSIIAGLIVDKSSNGQAMKNYLPAFVLMAILLAIDVVVCMKLKYKQVKTSSSIIRDVGKLLAEVRVVIFMIWCICVGMCTALVWNFLFWHLEDLANSYSCETKNWIKTLEGLAMGIQCLGGELPFFFLSGSILKKIGHIHSMTLVLFTLGCRFVLYSTLTNPWWCLPIEFLNGISFGLMYSTMASYASIVAPPGTESTTQGIVGAVFEGVGVSMGSFIGGLLFKTVGGARMFLIFGVGGLFLALVHFVLQYFINKRTTILQIHERVTTPLLSDFKETRYASPTDAIHMLEDNLHDVNLHN</sequence>
<feature type="transmembrane region" description="Helical" evidence="6">
    <location>
        <begin position="494"/>
        <end position="514"/>
    </location>
</feature>
<proteinExistence type="inferred from homology"/>
<dbReference type="OMA" id="KMWGSIG"/>
<dbReference type="Gene3D" id="1.20.1250.20">
    <property type="entry name" value="MFS general substrate transporter like domains"/>
    <property type="match status" value="3"/>
</dbReference>
<dbReference type="Pfam" id="PF12832">
    <property type="entry name" value="MFS_1_like"/>
    <property type="match status" value="1"/>
</dbReference>
<dbReference type="AlphaFoldDB" id="A0A8I6TCG4"/>
<evidence type="ECO:0000256" key="5">
    <source>
        <dbReference type="ARBA" id="ARBA00023136"/>
    </source>
</evidence>
<evidence type="ECO:0000256" key="1">
    <source>
        <dbReference type="ARBA" id="ARBA00004141"/>
    </source>
</evidence>
<dbReference type="PANTHER" id="PTHR16172:SF30">
    <property type="entry name" value="SUGAR BABY, ISOFORM C"/>
    <property type="match status" value="1"/>
</dbReference>
<feature type="transmembrane region" description="Helical" evidence="6">
    <location>
        <begin position="12"/>
        <end position="29"/>
    </location>
</feature>
<accession>A0A8I6TCG4</accession>
<dbReference type="CTD" id="39314"/>
<feature type="transmembrane region" description="Helical" evidence="6">
    <location>
        <begin position="35"/>
        <end position="56"/>
    </location>
</feature>
<feature type="transmembrane region" description="Helical" evidence="6">
    <location>
        <begin position="553"/>
        <end position="577"/>
    </location>
</feature>
<keyword evidence="9" id="KW-1185">Reference proteome</keyword>
<feature type="domain" description="Major facilitator superfamily associated" evidence="7">
    <location>
        <begin position="9"/>
        <end position="557"/>
    </location>
</feature>
<dbReference type="EnsemblMetazoa" id="XM_014388329.2">
    <property type="protein sequence ID" value="XP_014243815.1"/>
    <property type="gene ID" value="LOC106663471"/>
</dbReference>
<evidence type="ECO:0000256" key="6">
    <source>
        <dbReference type="SAM" id="Phobius"/>
    </source>
</evidence>
<reference evidence="8" key="1">
    <citation type="submission" date="2022-01" db="UniProtKB">
        <authorList>
            <consortium name="EnsemblMetazoa"/>
        </authorList>
    </citation>
    <scope>IDENTIFICATION</scope>
</reference>
<evidence type="ECO:0000313" key="9">
    <source>
        <dbReference type="Proteomes" id="UP000494040"/>
    </source>
</evidence>
<evidence type="ECO:0000259" key="7">
    <source>
        <dbReference type="Pfam" id="PF12832"/>
    </source>
</evidence>
<dbReference type="InterPro" id="IPR024989">
    <property type="entry name" value="MFS_assoc_dom"/>
</dbReference>
<keyword evidence="4 6" id="KW-1133">Transmembrane helix</keyword>